<evidence type="ECO:0000313" key="2">
    <source>
        <dbReference type="EMBL" id="CAL6043573.1"/>
    </source>
</evidence>
<name>A0AA86QGV6_9EUKA</name>
<keyword evidence="3" id="KW-1185">Reference proteome</keyword>
<reference evidence="2 3" key="2">
    <citation type="submission" date="2024-07" db="EMBL/GenBank/DDBJ databases">
        <authorList>
            <person name="Akdeniz Z."/>
        </authorList>
    </citation>
    <scope>NUCLEOTIDE SEQUENCE [LARGE SCALE GENOMIC DNA]</scope>
</reference>
<reference evidence="1" key="1">
    <citation type="submission" date="2023-06" db="EMBL/GenBank/DDBJ databases">
        <authorList>
            <person name="Kurt Z."/>
        </authorList>
    </citation>
    <scope>NUCLEOTIDE SEQUENCE</scope>
</reference>
<dbReference type="Proteomes" id="UP001642409">
    <property type="component" value="Unassembled WGS sequence"/>
</dbReference>
<gene>
    <name evidence="2" type="ORF">HINF_LOCUS40140</name>
    <name evidence="1" type="ORF">HINF_LOCUS43692</name>
</gene>
<organism evidence="1">
    <name type="scientific">Hexamita inflata</name>
    <dbReference type="NCBI Taxonomy" id="28002"/>
    <lineage>
        <taxon>Eukaryota</taxon>
        <taxon>Metamonada</taxon>
        <taxon>Diplomonadida</taxon>
        <taxon>Hexamitidae</taxon>
        <taxon>Hexamitinae</taxon>
        <taxon>Hexamita</taxon>
    </lineage>
</organism>
<sequence length="158" mass="18907">MEQEAALSLIQLNIPDSKLETALHIIQQQLKREHPNFNEILLHEWVHKLMKHKDQIRDLSTQLYAKLPPPPLPVQNIFQQPFKLCFQYPNRAKEIYYHLDRFILVQESFITIANSDMKTAFVVFTPFVIFQQRRKTNLEWNQKCLNQKTVFIDHKPKL</sequence>
<evidence type="ECO:0000313" key="1">
    <source>
        <dbReference type="EMBL" id="CAI9956047.1"/>
    </source>
</evidence>
<dbReference type="EMBL" id="CAXDID020000157">
    <property type="protein sequence ID" value="CAL6043573.1"/>
    <property type="molecule type" value="Genomic_DNA"/>
</dbReference>
<dbReference type="AlphaFoldDB" id="A0AA86QGV6"/>
<accession>A0AA86QGV6</accession>
<proteinExistence type="predicted"/>
<comment type="caution">
    <text evidence="1">The sequence shown here is derived from an EMBL/GenBank/DDBJ whole genome shotgun (WGS) entry which is preliminary data.</text>
</comment>
<dbReference type="EMBL" id="CATOUU010000869">
    <property type="protein sequence ID" value="CAI9956047.1"/>
    <property type="molecule type" value="Genomic_DNA"/>
</dbReference>
<protein>
    <submittedName>
        <fullName evidence="2">Hypothetical_protein</fullName>
    </submittedName>
</protein>
<evidence type="ECO:0000313" key="3">
    <source>
        <dbReference type="Proteomes" id="UP001642409"/>
    </source>
</evidence>